<feature type="region of interest" description="Disordered" evidence="1">
    <location>
        <begin position="237"/>
        <end position="285"/>
    </location>
</feature>
<evidence type="ECO:0000259" key="2">
    <source>
        <dbReference type="SMART" id="SM00829"/>
    </source>
</evidence>
<proteinExistence type="predicted"/>
<protein>
    <recommendedName>
        <fullName evidence="2">Enoyl reductase (ER) domain-containing protein</fullName>
    </recommendedName>
</protein>
<dbReference type="InterPro" id="IPR020843">
    <property type="entry name" value="ER"/>
</dbReference>
<feature type="region of interest" description="Disordered" evidence="1">
    <location>
        <begin position="1"/>
        <end position="20"/>
    </location>
</feature>
<dbReference type="InterPro" id="IPR013154">
    <property type="entry name" value="ADH-like_N"/>
</dbReference>
<feature type="compositionally biased region" description="Low complexity" evidence="1">
    <location>
        <begin position="248"/>
        <end position="261"/>
    </location>
</feature>
<dbReference type="InterPro" id="IPR051397">
    <property type="entry name" value="Zn-ADH-like_protein"/>
</dbReference>
<dbReference type="PANTHER" id="PTHR43677">
    <property type="entry name" value="SHORT-CHAIN DEHYDROGENASE/REDUCTASE"/>
    <property type="match status" value="1"/>
</dbReference>
<accession>A0A919R0D5</accession>
<organism evidence="3 4">
    <name type="scientific">Sphaerisporangium rufum</name>
    <dbReference type="NCBI Taxonomy" id="1381558"/>
    <lineage>
        <taxon>Bacteria</taxon>
        <taxon>Bacillati</taxon>
        <taxon>Actinomycetota</taxon>
        <taxon>Actinomycetes</taxon>
        <taxon>Streptosporangiales</taxon>
        <taxon>Streptosporangiaceae</taxon>
        <taxon>Sphaerisporangium</taxon>
    </lineage>
</organism>
<dbReference type="EMBL" id="BOOU01000036">
    <property type="protein sequence ID" value="GII77469.1"/>
    <property type="molecule type" value="Genomic_DNA"/>
</dbReference>
<dbReference type="SUPFAM" id="SSF50129">
    <property type="entry name" value="GroES-like"/>
    <property type="match status" value="1"/>
</dbReference>
<comment type="caution">
    <text evidence="3">The sequence shown here is derived from an EMBL/GenBank/DDBJ whole genome shotgun (WGS) entry which is preliminary data.</text>
</comment>
<dbReference type="AlphaFoldDB" id="A0A919R0D5"/>
<dbReference type="SUPFAM" id="SSF51735">
    <property type="entry name" value="NAD(P)-binding Rossmann-fold domains"/>
    <property type="match status" value="1"/>
</dbReference>
<feature type="compositionally biased region" description="Low complexity" evidence="1">
    <location>
        <begin position="271"/>
        <end position="285"/>
    </location>
</feature>
<dbReference type="InterPro" id="IPR011032">
    <property type="entry name" value="GroES-like_sf"/>
</dbReference>
<name>A0A919R0D5_9ACTN</name>
<dbReference type="Gene3D" id="3.40.50.720">
    <property type="entry name" value="NAD(P)-binding Rossmann-like Domain"/>
    <property type="match status" value="1"/>
</dbReference>
<evidence type="ECO:0000256" key="1">
    <source>
        <dbReference type="SAM" id="MobiDB-lite"/>
    </source>
</evidence>
<evidence type="ECO:0000313" key="4">
    <source>
        <dbReference type="Proteomes" id="UP000655287"/>
    </source>
</evidence>
<dbReference type="GO" id="GO:0016491">
    <property type="term" value="F:oxidoreductase activity"/>
    <property type="evidence" value="ECO:0007669"/>
    <property type="project" value="InterPro"/>
</dbReference>
<dbReference type="Gene3D" id="3.90.180.10">
    <property type="entry name" value="Medium-chain alcohol dehydrogenases, catalytic domain"/>
    <property type="match status" value="1"/>
</dbReference>
<dbReference type="Proteomes" id="UP000655287">
    <property type="component" value="Unassembled WGS sequence"/>
</dbReference>
<dbReference type="SMART" id="SM00829">
    <property type="entry name" value="PKS_ER"/>
    <property type="match status" value="1"/>
</dbReference>
<dbReference type="InterPro" id="IPR036291">
    <property type="entry name" value="NAD(P)-bd_dom_sf"/>
</dbReference>
<evidence type="ECO:0000313" key="3">
    <source>
        <dbReference type="EMBL" id="GII77469.1"/>
    </source>
</evidence>
<dbReference type="Pfam" id="PF00107">
    <property type="entry name" value="ADH_zinc_N"/>
    <property type="match status" value="1"/>
</dbReference>
<feature type="domain" description="Enoyl reductase (ER)" evidence="2">
    <location>
        <begin position="29"/>
        <end position="282"/>
    </location>
</feature>
<sequence>MQRFLCRSTNNPGRDPSHMRALRQTSLNGPADLRLVTDAPTPSPGPGEVLIRVTAAGVNFADISQARGTFAHGPRPPYLAGLEAAGEVTATGDGVTGLAAGAHVVGTNVTGLGAFAGAMVLPAAAALPVPAGWSDEQALGLAVNHPTALAALRPLGGLTAGQTVLIHAAAGATGQAAVTMAKHYGATVIATASPEKHALLRAADHVLDARSADIAAEVLRLTGGAGADLVLESAAAPPSRRAWRRRSGSPAGSWSSAPPAATRRSPTGTWSTVTRSMSSASTSAS</sequence>
<reference evidence="3" key="1">
    <citation type="submission" date="2021-01" db="EMBL/GenBank/DDBJ databases">
        <title>Whole genome shotgun sequence of Sphaerisporangium rufum NBRC 109079.</title>
        <authorList>
            <person name="Komaki H."/>
            <person name="Tamura T."/>
        </authorList>
    </citation>
    <scope>NUCLEOTIDE SEQUENCE</scope>
    <source>
        <strain evidence="3">NBRC 109079</strain>
    </source>
</reference>
<dbReference type="PANTHER" id="PTHR43677:SF4">
    <property type="entry name" value="QUINONE OXIDOREDUCTASE-LIKE PROTEIN 2"/>
    <property type="match status" value="1"/>
</dbReference>
<gene>
    <name evidence="3" type="ORF">Sru01_24510</name>
</gene>
<keyword evidence="4" id="KW-1185">Reference proteome</keyword>
<dbReference type="InterPro" id="IPR013149">
    <property type="entry name" value="ADH-like_C"/>
</dbReference>
<dbReference type="Pfam" id="PF08240">
    <property type="entry name" value="ADH_N"/>
    <property type="match status" value="1"/>
</dbReference>